<comment type="similarity">
    <text evidence="1">Belongs to the sulfatase family.</text>
</comment>
<dbReference type="RefSeq" id="WP_064063531.1">
    <property type="nucleotide sequence ID" value="NZ_LPZN01000015.1"/>
</dbReference>
<evidence type="ECO:0000313" key="7">
    <source>
        <dbReference type="EMBL" id="SUE15482.1"/>
    </source>
</evidence>
<sequence>MTAENTEFPGRITSSLSTSQPWWPPRTQAPADAPNVVVMIVDDMGYSDIAPFGSEIPTPHLDAVADEGVRMSDFHVTSMCSPTRAALLTGCNAHAVGVGAVCNTDPGFPGYAGELPADQPTLAEMLRGNGYSTLMIGKWHLCKESDLNAAGDRHSWPLQRGFDQFYGFLEAQTNFHHPHQLYEGNNPLHVDEYPEGYYLTDDLTRRATEMICDSLASDPDKPFLLYYAHGAVHTPLHAKESYIESFRGTYEEGWEAIRDRRFARQQELGLIPRFADLAPLDDPTGPDVPAWADLGPDGQRLAARYMEVYAAMVTSIDESVGRIREVLSRLGQLDNTVFVFLSDNGAAGDGGTDIGVFNHLGNLDRSTKRTVAERIPIELARIDEIGGPTSWPAVPTAWATTSNTPFRRHKFSTFRGGHQVPFLISWPRGLDGVGGEIRHQYAHVTDVVPTLMDLIGLPVTVERHGRRGRDLDGVSLVPALRSADHPSDHREQYYESFGERAYLREGWEAVSIRTPLTPFRDDRWELFELSDDPTQCRDLAAEHPDRVAELVRAWEQAAGENQVLPMADGTPLHWFQRPPHEQRFTRPVTLLPCTPTLERFRSGHLIDGRSFEIVVDLEAFNPTDSGVLVSHGGQEGGYVLYLEDGYLHFVENAFSRMIEAPPARLPERCSRITVAVTAPGKARWSVEIRIDDQVVTTSDDFIQLSWLVPYNGINVGIARRSPVSWELARKYGTFRYSGRIAGVTYTPGDLAPDAFPMMIDHFRTLGMATQ</sequence>
<feature type="domain" description="Sulfatase N-terminal" evidence="6">
    <location>
        <begin position="34"/>
        <end position="456"/>
    </location>
</feature>
<evidence type="ECO:0000256" key="4">
    <source>
        <dbReference type="ARBA" id="ARBA00022837"/>
    </source>
</evidence>
<dbReference type="PROSITE" id="PS00523">
    <property type="entry name" value="SULFATASE_1"/>
    <property type="match status" value="1"/>
</dbReference>
<name>A0A379M013_9NOCA</name>
<dbReference type="EC" id="3.1.6.1" evidence="7"/>
<dbReference type="GO" id="GO:0004065">
    <property type="term" value="F:arylsulfatase activity"/>
    <property type="evidence" value="ECO:0007669"/>
    <property type="project" value="UniProtKB-EC"/>
</dbReference>
<keyword evidence="3 7" id="KW-0378">Hydrolase</keyword>
<feature type="compositionally biased region" description="Polar residues" evidence="5">
    <location>
        <begin position="12"/>
        <end position="21"/>
    </location>
</feature>
<evidence type="ECO:0000256" key="3">
    <source>
        <dbReference type="ARBA" id="ARBA00022801"/>
    </source>
</evidence>
<organism evidence="7 8">
    <name type="scientific">Rhodococcus gordoniae</name>
    <dbReference type="NCBI Taxonomy" id="223392"/>
    <lineage>
        <taxon>Bacteria</taxon>
        <taxon>Bacillati</taxon>
        <taxon>Actinomycetota</taxon>
        <taxon>Actinomycetes</taxon>
        <taxon>Mycobacteriales</taxon>
        <taxon>Nocardiaceae</taxon>
        <taxon>Rhodococcus</taxon>
    </lineage>
</organism>
<gene>
    <name evidence="7" type="primary">atsA_1</name>
    <name evidence="7" type="ORF">NCTC13296_02345</name>
</gene>
<dbReference type="EMBL" id="UGVI01000001">
    <property type="protein sequence ID" value="SUE15482.1"/>
    <property type="molecule type" value="Genomic_DNA"/>
</dbReference>
<dbReference type="CDD" id="cd16025">
    <property type="entry name" value="PAS_like"/>
    <property type="match status" value="1"/>
</dbReference>
<keyword evidence="4" id="KW-0106">Calcium</keyword>
<dbReference type="PANTHER" id="PTHR42693:SF33">
    <property type="entry name" value="ARYLSULFATASE"/>
    <property type="match status" value="1"/>
</dbReference>
<proteinExistence type="inferred from homology"/>
<dbReference type="Proteomes" id="UP000254569">
    <property type="component" value="Unassembled WGS sequence"/>
</dbReference>
<evidence type="ECO:0000256" key="2">
    <source>
        <dbReference type="ARBA" id="ARBA00022723"/>
    </source>
</evidence>
<dbReference type="Pfam" id="PF00884">
    <property type="entry name" value="Sulfatase"/>
    <property type="match status" value="1"/>
</dbReference>
<dbReference type="PANTHER" id="PTHR42693">
    <property type="entry name" value="ARYLSULFATASE FAMILY MEMBER"/>
    <property type="match status" value="1"/>
</dbReference>
<dbReference type="Gene3D" id="3.40.720.10">
    <property type="entry name" value="Alkaline Phosphatase, subunit A"/>
    <property type="match status" value="1"/>
</dbReference>
<dbReference type="InterPro" id="IPR024607">
    <property type="entry name" value="Sulfatase_CS"/>
</dbReference>
<dbReference type="PROSITE" id="PS00149">
    <property type="entry name" value="SULFATASE_2"/>
    <property type="match status" value="1"/>
</dbReference>
<protein>
    <submittedName>
        <fullName evidence="7">Arylsulfatase</fullName>
        <ecNumber evidence="7">3.1.6.1</ecNumber>
    </submittedName>
</protein>
<keyword evidence="2" id="KW-0479">Metal-binding</keyword>
<feature type="region of interest" description="Disordered" evidence="5">
    <location>
        <begin position="1"/>
        <end position="29"/>
    </location>
</feature>
<dbReference type="OrthoDB" id="9777306at2"/>
<dbReference type="GO" id="GO:0046872">
    <property type="term" value="F:metal ion binding"/>
    <property type="evidence" value="ECO:0007669"/>
    <property type="project" value="UniProtKB-KW"/>
</dbReference>
<dbReference type="InterPro" id="IPR000917">
    <property type="entry name" value="Sulfatase_N"/>
</dbReference>
<dbReference type="InterPro" id="IPR050738">
    <property type="entry name" value="Sulfatase"/>
</dbReference>
<dbReference type="Gene3D" id="3.30.1120.10">
    <property type="match status" value="1"/>
</dbReference>
<dbReference type="SUPFAM" id="SSF53649">
    <property type="entry name" value="Alkaline phosphatase-like"/>
    <property type="match status" value="1"/>
</dbReference>
<evidence type="ECO:0000256" key="1">
    <source>
        <dbReference type="ARBA" id="ARBA00008779"/>
    </source>
</evidence>
<accession>A0A379M013</accession>
<evidence type="ECO:0000259" key="6">
    <source>
        <dbReference type="Pfam" id="PF00884"/>
    </source>
</evidence>
<dbReference type="InterPro" id="IPR017850">
    <property type="entry name" value="Alkaline_phosphatase_core_sf"/>
</dbReference>
<evidence type="ECO:0000256" key="5">
    <source>
        <dbReference type="SAM" id="MobiDB-lite"/>
    </source>
</evidence>
<dbReference type="AlphaFoldDB" id="A0A379M013"/>
<evidence type="ECO:0000313" key="8">
    <source>
        <dbReference type="Proteomes" id="UP000254569"/>
    </source>
</evidence>
<reference evidence="7 8" key="1">
    <citation type="submission" date="2018-06" db="EMBL/GenBank/DDBJ databases">
        <authorList>
            <consortium name="Pathogen Informatics"/>
            <person name="Doyle S."/>
        </authorList>
    </citation>
    <scope>NUCLEOTIDE SEQUENCE [LARGE SCALE GENOMIC DNA]</scope>
    <source>
        <strain evidence="7 8">NCTC13296</strain>
    </source>
</reference>
<keyword evidence="8" id="KW-1185">Reference proteome</keyword>